<reference evidence="4 5" key="1">
    <citation type="submission" date="2019-06" db="EMBL/GenBank/DDBJ databases">
        <title>Genomic Encyclopedia of Type Strains, Phase IV (KMG-V): Genome sequencing to study the core and pangenomes of soil and plant-associated prokaryotes.</title>
        <authorList>
            <person name="Whitman W."/>
        </authorList>
    </citation>
    <scope>NUCLEOTIDE SEQUENCE [LARGE SCALE GENOMIC DNA]</scope>
    <source>
        <strain evidence="4 5">BR 11140</strain>
    </source>
</reference>
<evidence type="ECO:0000256" key="2">
    <source>
        <dbReference type="ARBA" id="ARBA00022803"/>
    </source>
</evidence>
<feature type="repeat" description="TPR" evidence="3">
    <location>
        <begin position="219"/>
        <end position="252"/>
    </location>
</feature>
<dbReference type="PROSITE" id="PS50293">
    <property type="entry name" value="TPR_REGION"/>
    <property type="match status" value="1"/>
</dbReference>
<evidence type="ECO:0000313" key="4">
    <source>
        <dbReference type="EMBL" id="TWB46879.1"/>
    </source>
</evidence>
<dbReference type="InterPro" id="IPR051012">
    <property type="entry name" value="CellSynth/LPSAsmb/PSIAsmb"/>
</dbReference>
<keyword evidence="1" id="KW-0677">Repeat</keyword>
<dbReference type="Pfam" id="PF13432">
    <property type="entry name" value="TPR_16"/>
    <property type="match status" value="3"/>
</dbReference>
<feature type="repeat" description="TPR" evidence="3">
    <location>
        <begin position="321"/>
        <end position="354"/>
    </location>
</feature>
<dbReference type="Gene3D" id="3.40.50.2000">
    <property type="entry name" value="Glycogen Phosphorylase B"/>
    <property type="match status" value="1"/>
</dbReference>
<evidence type="ECO:0000313" key="5">
    <source>
        <dbReference type="Proteomes" id="UP000318050"/>
    </source>
</evidence>
<accession>A0A560HMY5</accession>
<feature type="repeat" description="TPR" evidence="3">
    <location>
        <begin position="185"/>
        <end position="218"/>
    </location>
</feature>
<gene>
    <name evidence="4" type="ORF">FBZ92_14225</name>
</gene>
<dbReference type="InterPro" id="IPR002201">
    <property type="entry name" value="Glyco_trans_9"/>
</dbReference>
<dbReference type="Proteomes" id="UP000318050">
    <property type="component" value="Unassembled WGS sequence"/>
</dbReference>
<dbReference type="SMART" id="SM00028">
    <property type="entry name" value="TPR"/>
    <property type="match status" value="12"/>
</dbReference>
<organism evidence="4 5">
    <name type="scientific">Nitrospirillum amazonense</name>
    <dbReference type="NCBI Taxonomy" id="28077"/>
    <lineage>
        <taxon>Bacteria</taxon>
        <taxon>Pseudomonadati</taxon>
        <taxon>Pseudomonadota</taxon>
        <taxon>Alphaproteobacteria</taxon>
        <taxon>Rhodospirillales</taxon>
        <taxon>Azospirillaceae</taxon>
        <taxon>Nitrospirillum</taxon>
    </lineage>
</organism>
<proteinExistence type="predicted"/>
<dbReference type="PROSITE" id="PS50005">
    <property type="entry name" value="TPR"/>
    <property type="match status" value="4"/>
</dbReference>
<name>A0A560HMY5_9PROT</name>
<dbReference type="Pfam" id="PF01075">
    <property type="entry name" value="Glyco_transf_9"/>
    <property type="match status" value="1"/>
</dbReference>
<dbReference type="OrthoDB" id="9778733at2"/>
<dbReference type="EMBL" id="VITT01000042">
    <property type="protein sequence ID" value="TWB46879.1"/>
    <property type="molecule type" value="Genomic_DNA"/>
</dbReference>
<protein>
    <submittedName>
        <fullName evidence="4">Flp pilus assembly protein TadD</fullName>
    </submittedName>
</protein>
<dbReference type="InterPro" id="IPR011990">
    <property type="entry name" value="TPR-like_helical_dom_sf"/>
</dbReference>
<comment type="caution">
    <text evidence="4">The sequence shown here is derived from an EMBL/GenBank/DDBJ whole genome shotgun (WGS) entry which is preliminary data.</text>
</comment>
<dbReference type="SUPFAM" id="SSF48452">
    <property type="entry name" value="TPR-like"/>
    <property type="match status" value="2"/>
</dbReference>
<dbReference type="PANTHER" id="PTHR45586:SF1">
    <property type="entry name" value="LIPOPOLYSACCHARIDE ASSEMBLY PROTEIN B"/>
    <property type="match status" value="1"/>
</dbReference>
<dbReference type="Gene3D" id="1.25.40.10">
    <property type="entry name" value="Tetratricopeptide repeat domain"/>
    <property type="match status" value="6"/>
</dbReference>
<dbReference type="PANTHER" id="PTHR45586">
    <property type="entry name" value="TPR REPEAT-CONTAINING PROTEIN PA4667"/>
    <property type="match status" value="1"/>
</dbReference>
<dbReference type="AlphaFoldDB" id="A0A560HMY5"/>
<dbReference type="Pfam" id="PF07719">
    <property type="entry name" value="TPR_2"/>
    <property type="match status" value="1"/>
</dbReference>
<dbReference type="InterPro" id="IPR013105">
    <property type="entry name" value="TPR_2"/>
</dbReference>
<keyword evidence="2 3" id="KW-0802">TPR repeat</keyword>
<feature type="repeat" description="TPR" evidence="3">
    <location>
        <begin position="117"/>
        <end position="150"/>
    </location>
</feature>
<dbReference type="SUPFAM" id="SSF53756">
    <property type="entry name" value="UDP-Glycosyltransferase/glycogen phosphorylase"/>
    <property type="match status" value="1"/>
</dbReference>
<sequence>MADLGRGCRGAVAPASTAAEIAAKVGAAIRKDGLAVSGEQQGQDEAAALAEIFDQATGHHAAGRLAEAEALYRRILAAVPRQPDTLYLLGTLAYQTGHPEAAGDLARQAIGAKADVPAFYVLLGNVLHDQRQLEGAATCFRRALSLDAGSVGGHLGLANVLQDQDRMAEAVTEYHQALALNARDANIHNNLGGALLRLDQPEAALACFDQAIMLAPGRADPMYNRANALRALGRGAEAEDAYRQALALSPAHRDATLNLANLLLADGRAAAAESLYRQVLAQAPDHVDALMNLGVALHGQGRVAAAEEALNQARALAPGRADVLNNLGLVLAALHRRDEAVALYRQALALRPDLADAACNLAAALAGQDDAAGALAHAEQALRLRPDDAKAHMAMGNALAAAGDFAGALTRALEAARRAPTLATAHGNAALMLSYLGRPAEALAHFDRAAALPDITPEILWNRSLTRLLLGDFAAGWVEYERRWDTDLMKAARRPYAQPLWRGQAAQGRPPTLLLHAEQGLGDTLQFCRYAPLAAERGYAVVLEVQRPLLRLLRSLPGVAEGRISLVAAGDPLPPFDLHCPLMSLPLAFRTTLDTVPAVTPYLAADPADLSRWRDAVAAGGPGLKVGLVWAGNPRTSVPDRRRSIDPTLLAPLADVPGVCLFSLQKDGAAPAGLPLTDLMSGVADFADTAALISQLDLVISVDTAVAHLAGALGRPVWLLNRFDTDWRWLLGRDDSPWYPTLRQFRQTTPGDWQTPIARALDALAQWGQGA</sequence>
<dbReference type="Pfam" id="PF13429">
    <property type="entry name" value="TPR_15"/>
    <property type="match status" value="1"/>
</dbReference>
<evidence type="ECO:0000256" key="1">
    <source>
        <dbReference type="ARBA" id="ARBA00022737"/>
    </source>
</evidence>
<dbReference type="InterPro" id="IPR019734">
    <property type="entry name" value="TPR_rpt"/>
</dbReference>
<evidence type="ECO:0000256" key="3">
    <source>
        <dbReference type="PROSITE-ProRule" id="PRU00339"/>
    </source>
</evidence>
<dbReference type="GO" id="GO:0016757">
    <property type="term" value="F:glycosyltransferase activity"/>
    <property type="evidence" value="ECO:0007669"/>
    <property type="project" value="InterPro"/>
</dbReference>